<feature type="signal peptide" evidence="1">
    <location>
        <begin position="1"/>
        <end position="24"/>
    </location>
</feature>
<dbReference type="RefSeq" id="XP_013762989.1">
    <property type="nucleotide sequence ID" value="XM_013907535.1"/>
</dbReference>
<dbReference type="eggNOG" id="ENOG502SEIR">
    <property type="taxonomic scope" value="Eukaryota"/>
</dbReference>
<evidence type="ECO:0000256" key="1">
    <source>
        <dbReference type="SAM" id="SignalP"/>
    </source>
</evidence>
<dbReference type="AlphaFoldDB" id="A0A0L0D0V7"/>
<feature type="chain" id="PRO_5005537101" evidence="1">
    <location>
        <begin position="25"/>
        <end position="332"/>
    </location>
</feature>
<dbReference type="Proteomes" id="UP000054408">
    <property type="component" value="Unassembled WGS sequence"/>
</dbReference>
<protein>
    <submittedName>
        <fullName evidence="2">Uncharacterized protein</fullName>
    </submittedName>
</protein>
<proteinExistence type="predicted"/>
<dbReference type="EMBL" id="GL349433">
    <property type="protein sequence ID" value="KNC46009.1"/>
    <property type="molecule type" value="Genomic_DNA"/>
</dbReference>
<dbReference type="OrthoDB" id="3256306at2759"/>
<organism evidence="2 3">
    <name type="scientific">Thecamonas trahens ATCC 50062</name>
    <dbReference type="NCBI Taxonomy" id="461836"/>
    <lineage>
        <taxon>Eukaryota</taxon>
        <taxon>Apusozoa</taxon>
        <taxon>Apusomonadida</taxon>
        <taxon>Apusomonadidae</taxon>
        <taxon>Thecamonas</taxon>
    </lineage>
</organism>
<accession>A0A0L0D0V7</accession>
<gene>
    <name evidence="2" type="ORF">AMSG_00127</name>
</gene>
<dbReference type="GeneID" id="25559947"/>
<name>A0A0L0D0V7_THETB</name>
<evidence type="ECO:0000313" key="2">
    <source>
        <dbReference type="EMBL" id="KNC46009.1"/>
    </source>
</evidence>
<dbReference type="OMA" id="WIESANY"/>
<reference evidence="2 3" key="1">
    <citation type="submission" date="2010-05" db="EMBL/GenBank/DDBJ databases">
        <title>The Genome Sequence of Thecamonas trahens ATCC 50062.</title>
        <authorList>
            <consortium name="The Broad Institute Genome Sequencing Platform"/>
            <person name="Russ C."/>
            <person name="Cuomo C."/>
            <person name="Shea T."/>
            <person name="Young S.K."/>
            <person name="Zeng Q."/>
            <person name="Koehrsen M."/>
            <person name="Haas B."/>
            <person name="Borodovsky M."/>
            <person name="Guigo R."/>
            <person name="Alvarado L."/>
            <person name="Berlin A."/>
            <person name="Bochicchio J."/>
            <person name="Borenstein D."/>
            <person name="Chapman S."/>
            <person name="Chen Z."/>
            <person name="Freedman E."/>
            <person name="Gellesch M."/>
            <person name="Goldberg J."/>
            <person name="Griggs A."/>
            <person name="Gujja S."/>
            <person name="Heilman E."/>
            <person name="Heiman D."/>
            <person name="Hepburn T."/>
            <person name="Howarth C."/>
            <person name="Jen D."/>
            <person name="Larson L."/>
            <person name="Mehta T."/>
            <person name="Park D."/>
            <person name="Pearson M."/>
            <person name="Roberts A."/>
            <person name="Saif S."/>
            <person name="Shenoy N."/>
            <person name="Sisk P."/>
            <person name="Stolte C."/>
            <person name="Sykes S."/>
            <person name="Thomson T."/>
            <person name="Walk T."/>
            <person name="White J."/>
            <person name="Yandava C."/>
            <person name="Burger G."/>
            <person name="Gray M.W."/>
            <person name="Holland P.W.H."/>
            <person name="King N."/>
            <person name="Lang F.B.F."/>
            <person name="Roger A.J."/>
            <person name="Ruiz-Trillo I."/>
            <person name="Lander E."/>
            <person name="Nusbaum C."/>
        </authorList>
    </citation>
    <scope>NUCLEOTIDE SEQUENCE [LARGE SCALE GENOMIC DNA]</scope>
    <source>
        <strain evidence="2 3">ATCC 50062</strain>
    </source>
</reference>
<keyword evidence="1" id="KW-0732">Signal</keyword>
<sequence length="332" mass="35488">MYTGAWIAAVALVVAVFGAGCCEGKLHEVNGELYAPTPQGYMLARCIREVASGTHVTEDGRGRMVLTAKDGSVEVMECNTDGGRIPMLLSKSQMAAARAGNKRDSDGFGGYDGWQAFTSYEYEAGLDVFVGDISTPNGKPKREPEVLFIFTGLQNVNWIPKVDPEPRVFDIIQPVLQYPATAVLGGSDDDPVEFGSSWGVRSWYVTIHSGAVYSKVALLDEGDVVFGNMTRTGSEAFYVGSTNKANGETVAITVSHPRLATQPWAYNTLETYGAPSCEYLPDAPSLFTNLVLAKGSTKVTASWANHVSPSQTCAGSKCVIVDPATVTIDMGQ</sequence>
<keyword evidence="3" id="KW-1185">Reference proteome</keyword>
<evidence type="ECO:0000313" key="3">
    <source>
        <dbReference type="Proteomes" id="UP000054408"/>
    </source>
</evidence>